<comment type="caution">
    <text evidence="1">The sequence shown here is derived from an EMBL/GenBank/DDBJ whole genome shotgun (WGS) entry which is preliminary data.</text>
</comment>
<gene>
    <name evidence="1" type="ORF">H7H73_12550</name>
</gene>
<dbReference type="Proteomes" id="UP001140272">
    <property type="component" value="Unassembled WGS sequence"/>
</dbReference>
<dbReference type="AlphaFoldDB" id="A0A9X2YCW4"/>
<reference evidence="1" key="1">
    <citation type="submission" date="2020-07" db="EMBL/GenBank/DDBJ databases">
        <authorList>
            <person name="Pettersson B.M.F."/>
            <person name="Behra P.R.K."/>
            <person name="Ramesh M."/>
            <person name="Das S."/>
            <person name="Dasgupta S."/>
            <person name="Kirsebom L.A."/>
        </authorList>
    </citation>
    <scope>NUCLEOTIDE SEQUENCE</scope>
    <source>
        <strain evidence="1">DSM 45406</strain>
    </source>
</reference>
<proteinExistence type="predicted"/>
<dbReference type="EMBL" id="JACKRN010000443">
    <property type="protein sequence ID" value="MCV7071134.1"/>
    <property type="molecule type" value="Genomic_DNA"/>
</dbReference>
<organism evidence="1 2">
    <name type="scientific">Mycolicibacterium rufum</name>
    <dbReference type="NCBI Taxonomy" id="318424"/>
    <lineage>
        <taxon>Bacteria</taxon>
        <taxon>Bacillati</taxon>
        <taxon>Actinomycetota</taxon>
        <taxon>Actinomycetes</taxon>
        <taxon>Mycobacteriales</taxon>
        <taxon>Mycobacteriaceae</taxon>
        <taxon>Mycolicibacterium</taxon>
    </lineage>
</organism>
<evidence type="ECO:0000313" key="2">
    <source>
        <dbReference type="Proteomes" id="UP001140272"/>
    </source>
</evidence>
<sequence>MFPRWRSLPVAIRHHRRLPGWPATRVAARVRTLALPAAVVVAVGVVAALLHRAIAVGGIRP</sequence>
<reference evidence="1" key="2">
    <citation type="journal article" date="2022" name="BMC Genomics">
        <title>Comparative genome analysis of mycobacteria focusing on tRNA and non-coding RNA.</title>
        <authorList>
            <person name="Behra P.R.K."/>
            <person name="Pettersson B.M.F."/>
            <person name="Ramesh M."/>
            <person name="Das S."/>
            <person name="Dasgupta S."/>
            <person name="Kirsebom L.A."/>
        </authorList>
    </citation>
    <scope>NUCLEOTIDE SEQUENCE</scope>
    <source>
        <strain evidence="1">DSM 45406</strain>
    </source>
</reference>
<name>A0A9X2YCW4_9MYCO</name>
<protein>
    <submittedName>
        <fullName evidence="1">Uncharacterized protein</fullName>
    </submittedName>
</protein>
<evidence type="ECO:0000313" key="1">
    <source>
        <dbReference type="EMBL" id="MCV7071134.1"/>
    </source>
</evidence>
<accession>A0A9X2YCW4</accession>